<accession>A0A1T4LB92</accession>
<dbReference type="GO" id="GO:0050821">
    <property type="term" value="P:protein stabilization"/>
    <property type="evidence" value="ECO:0007669"/>
    <property type="project" value="TreeGrafter"/>
</dbReference>
<proteinExistence type="inferred from homology"/>
<feature type="coiled-coil region" evidence="3">
    <location>
        <begin position="66"/>
        <end position="137"/>
    </location>
</feature>
<comment type="similarity">
    <text evidence="1">Belongs to the Skp family.</text>
</comment>
<reference evidence="4 5" key="1">
    <citation type="submission" date="2017-02" db="EMBL/GenBank/DDBJ databases">
        <authorList>
            <person name="Peterson S.W."/>
        </authorList>
    </citation>
    <scope>NUCLEOTIDE SEQUENCE [LARGE SCALE GENOMIC DNA]</scope>
    <source>
        <strain evidence="4 5">ATCC 43324</strain>
    </source>
</reference>
<evidence type="ECO:0000313" key="5">
    <source>
        <dbReference type="Proteomes" id="UP000190065"/>
    </source>
</evidence>
<evidence type="ECO:0000313" key="4">
    <source>
        <dbReference type="EMBL" id="SJZ51871.1"/>
    </source>
</evidence>
<dbReference type="Proteomes" id="UP000190065">
    <property type="component" value="Unassembled WGS sequence"/>
</dbReference>
<dbReference type="SUPFAM" id="SSF111384">
    <property type="entry name" value="OmpH-like"/>
    <property type="match status" value="1"/>
</dbReference>
<sequence length="197" mass="22287">MSSSCFSTANTMPMALQRHAQQPIIKMKKTFLLLAFACVCTLVQAQTNFKYGYLSFTTALKAMPDYAAAERNLADLKAKYKAEAQRVEDEFNKKYELFLDGQRTFPLPILRKRQAEIQELLEKNAAFAAESKRLLEQAEQDAKAPVLARLRTILNRIGTDRGYAFILNTDNDAVPFVNKAMGEDINALVKDIVNRQQ</sequence>
<dbReference type="GO" id="GO:0051082">
    <property type="term" value="F:unfolded protein binding"/>
    <property type="evidence" value="ECO:0007669"/>
    <property type="project" value="InterPro"/>
</dbReference>
<dbReference type="Pfam" id="PF03938">
    <property type="entry name" value="OmpH"/>
    <property type="match status" value="1"/>
</dbReference>
<keyword evidence="2" id="KW-0732">Signal</keyword>
<dbReference type="AlphaFoldDB" id="A0A1T4LB92"/>
<evidence type="ECO:0000256" key="3">
    <source>
        <dbReference type="SAM" id="Coils"/>
    </source>
</evidence>
<dbReference type="eggNOG" id="COG2825">
    <property type="taxonomic scope" value="Bacteria"/>
</dbReference>
<dbReference type="InterPro" id="IPR005632">
    <property type="entry name" value="Chaperone_Skp"/>
</dbReference>
<dbReference type="PANTHER" id="PTHR35089:SF1">
    <property type="entry name" value="CHAPERONE PROTEIN SKP"/>
    <property type="match status" value="1"/>
</dbReference>
<evidence type="ECO:0000256" key="2">
    <source>
        <dbReference type="ARBA" id="ARBA00022729"/>
    </source>
</evidence>
<dbReference type="InterPro" id="IPR024930">
    <property type="entry name" value="Skp_dom_sf"/>
</dbReference>
<evidence type="ECO:0000256" key="1">
    <source>
        <dbReference type="ARBA" id="ARBA00009091"/>
    </source>
</evidence>
<dbReference type="SMART" id="SM00935">
    <property type="entry name" value="OmpH"/>
    <property type="match status" value="1"/>
</dbReference>
<protein>
    <submittedName>
        <fullName evidence="4">Periplasmic chaperone for outer membrane proteins Skp</fullName>
    </submittedName>
</protein>
<dbReference type="GO" id="GO:0005829">
    <property type="term" value="C:cytosol"/>
    <property type="evidence" value="ECO:0007669"/>
    <property type="project" value="TreeGrafter"/>
</dbReference>
<dbReference type="EMBL" id="FUXK01000003">
    <property type="protein sequence ID" value="SJZ51871.1"/>
    <property type="molecule type" value="Genomic_DNA"/>
</dbReference>
<keyword evidence="3" id="KW-0175">Coiled coil</keyword>
<dbReference type="STRING" id="28136.SAMN02745202_00362"/>
<name>A0A1T4LB92_9BACT</name>
<dbReference type="PANTHER" id="PTHR35089">
    <property type="entry name" value="CHAPERONE PROTEIN SKP"/>
    <property type="match status" value="1"/>
</dbReference>
<organism evidence="4 5">
    <name type="scientific">Segatella oulorum</name>
    <dbReference type="NCBI Taxonomy" id="28136"/>
    <lineage>
        <taxon>Bacteria</taxon>
        <taxon>Pseudomonadati</taxon>
        <taxon>Bacteroidota</taxon>
        <taxon>Bacteroidia</taxon>
        <taxon>Bacteroidales</taxon>
        <taxon>Prevotellaceae</taxon>
        <taxon>Segatella</taxon>
    </lineage>
</organism>
<gene>
    <name evidence="4" type="ORF">SAMN02745202_00362</name>
</gene>
<dbReference type="Gene3D" id="3.30.910.20">
    <property type="entry name" value="Skp domain"/>
    <property type="match status" value="1"/>
</dbReference>